<dbReference type="GO" id="GO:0071014">
    <property type="term" value="C:post-mRNA release spliceosomal complex"/>
    <property type="evidence" value="ECO:0007669"/>
    <property type="project" value="EnsemblFungi"/>
</dbReference>
<feature type="region of interest" description="Disordered" evidence="7">
    <location>
        <begin position="195"/>
        <end position="222"/>
    </location>
</feature>
<comment type="similarity">
    <text evidence="5">Belongs to the U2 small nuclear ribonucleoprotein A family.</text>
</comment>
<evidence type="ECO:0000256" key="4">
    <source>
        <dbReference type="ARBA" id="ARBA00023242"/>
    </source>
</evidence>
<dbReference type="Pfam" id="PF14580">
    <property type="entry name" value="LRR_9"/>
    <property type="match status" value="1"/>
</dbReference>
<dbReference type="EMBL" id="KV454006">
    <property type="protein sequence ID" value="ODQ44744.1"/>
    <property type="molecule type" value="Genomic_DNA"/>
</dbReference>
<comment type="subcellular location">
    <subcellularLocation>
        <location evidence="1">Nucleus</location>
    </subcellularLocation>
</comment>
<evidence type="ECO:0000256" key="6">
    <source>
        <dbReference type="ARBA" id="ARBA00024238"/>
    </source>
</evidence>
<dbReference type="OrthoDB" id="433501at2759"/>
<organism evidence="8 9">
    <name type="scientific">Pichia membranifaciens NRRL Y-2026</name>
    <dbReference type="NCBI Taxonomy" id="763406"/>
    <lineage>
        <taxon>Eukaryota</taxon>
        <taxon>Fungi</taxon>
        <taxon>Dikarya</taxon>
        <taxon>Ascomycota</taxon>
        <taxon>Saccharomycotina</taxon>
        <taxon>Pichiomycetes</taxon>
        <taxon>Pichiales</taxon>
        <taxon>Pichiaceae</taxon>
        <taxon>Pichia</taxon>
    </lineage>
</organism>
<evidence type="ECO:0000313" key="9">
    <source>
        <dbReference type="Proteomes" id="UP000094455"/>
    </source>
</evidence>
<evidence type="ECO:0000256" key="3">
    <source>
        <dbReference type="ARBA" id="ARBA00022737"/>
    </source>
</evidence>
<evidence type="ECO:0000313" key="8">
    <source>
        <dbReference type="EMBL" id="ODQ44744.1"/>
    </source>
</evidence>
<keyword evidence="3" id="KW-0677">Repeat</keyword>
<evidence type="ECO:0000256" key="2">
    <source>
        <dbReference type="ARBA" id="ARBA00022614"/>
    </source>
</evidence>
<dbReference type="GO" id="GO:0000398">
    <property type="term" value="P:mRNA splicing, via spliceosome"/>
    <property type="evidence" value="ECO:0007669"/>
    <property type="project" value="InterPro"/>
</dbReference>
<dbReference type="PROSITE" id="PS51450">
    <property type="entry name" value="LRR"/>
    <property type="match status" value="2"/>
</dbReference>
<keyword evidence="9" id="KW-1185">Reference proteome</keyword>
<dbReference type="Proteomes" id="UP000094455">
    <property type="component" value="Unassembled WGS sequence"/>
</dbReference>
<reference evidence="8 9" key="1">
    <citation type="journal article" date="2016" name="Proc. Natl. Acad. Sci. U.S.A.">
        <title>Comparative genomics of biotechnologically important yeasts.</title>
        <authorList>
            <person name="Riley R."/>
            <person name="Haridas S."/>
            <person name="Wolfe K.H."/>
            <person name="Lopes M.R."/>
            <person name="Hittinger C.T."/>
            <person name="Goeker M."/>
            <person name="Salamov A.A."/>
            <person name="Wisecaver J.H."/>
            <person name="Long T.M."/>
            <person name="Calvey C.H."/>
            <person name="Aerts A.L."/>
            <person name="Barry K.W."/>
            <person name="Choi C."/>
            <person name="Clum A."/>
            <person name="Coughlan A.Y."/>
            <person name="Deshpande S."/>
            <person name="Douglass A.P."/>
            <person name="Hanson S.J."/>
            <person name="Klenk H.-P."/>
            <person name="LaButti K.M."/>
            <person name="Lapidus A."/>
            <person name="Lindquist E.A."/>
            <person name="Lipzen A.M."/>
            <person name="Meier-Kolthoff J.P."/>
            <person name="Ohm R.A."/>
            <person name="Otillar R.P."/>
            <person name="Pangilinan J.L."/>
            <person name="Peng Y."/>
            <person name="Rokas A."/>
            <person name="Rosa C.A."/>
            <person name="Scheuner C."/>
            <person name="Sibirny A.A."/>
            <person name="Slot J.C."/>
            <person name="Stielow J.B."/>
            <person name="Sun H."/>
            <person name="Kurtzman C.P."/>
            <person name="Blackwell M."/>
            <person name="Grigoriev I.V."/>
            <person name="Jeffries T.W."/>
        </authorList>
    </citation>
    <scope>NUCLEOTIDE SEQUENCE [LARGE SCALE GENOMIC DNA]</scope>
    <source>
        <strain evidence="8 9">NRRL Y-2026</strain>
    </source>
</reference>
<dbReference type="AlphaFoldDB" id="A0A1E3NF45"/>
<proteinExistence type="inferred from homology"/>
<accession>A0A1E3NF45</accession>
<name>A0A1E3NF45_9ASCO</name>
<evidence type="ECO:0000256" key="1">
    <source>
        <dbReference type="ARBA" id="ARBA00004123"/>
    </source>
</evidence>
<keyword evidence="4" id="KW-0539">Nucleus</keyword>
<gene>
    <name evidence="8" type="ORF">PICMEDRAFT_18135</name>
</gene>
<dbReference type="GO" id="GO:0005686">
    <property type="term" value="C:U2 snRNP"/>
    <property type="evidence" value="ECO:0007669"/>
    <property type="project" value="EnsemblFungi"/>
</dbReference>
<keyword evidence="2" id="KW-0433">Leucine-rich repeat</keyword>
<dbReference type="InterPro" id="IPR044640">
    <property type="entry name" value="RU2A"/>
</dbReference>
<evidence type="ECO:0000256" key="7">
    <source>
        <dbReference type="SAM" id="MobiDB-lite"/>
    </source>
</evidence>
<dbReference type="GeneID" id="30178579"/>
<dbReference type="Gene3D" id="3.80.10.10">
    <property type="entry name" value="Ribonuclease Inhibitor"/>
    <property type="match status" value="1"/>
</dbReference>
<dbReference type="GO" id="GO:0030620">
    <property type="term" value="F:U2 snRNA binding"/>
    <property type="evidence" value="ECO:0007669"/>
    <property type="project" value="InterPro"/>
</dbReference>
<dbReference type="SUPFAM" id="SSF52058">
    <property type="entry name" value="L domain-like"/>
    <property type="match status" value="1"/>
</dbReference>
<dbReference type="PANTHER" id="PTHR10552:SF6">
    <property type="entry name" value="U2 SMALL NUCLEAR RIBONUCLEOPROTEIN A"/>
    <property type="match status" value="1"/>
</dbReference>
<dbReference type="RefSeq" id="XP_019015857.1">
    <property type="nucleotide sequence ID" value="XM_019161892.1"/>
</dbReference>
<dbReference type="STRING" id="763406.A0A1E3NF45"/>
<protein>
    <recommendedName>
        <fullName evidence="6">U2 small nuclear ribonucleoprotein A'</fullName>
    </recommendedName>
</protein>
<sequence length="240" mass="27577">MKLTQAVLEEAASFISPTEARVLSLRNLNLTSLDAIHVLQSSDIHSIIDITKNSISYLPEFPVLLRLETLILSNNHIRSVTGLAKLVNLQVLSITYNEIVHLTDLEELKELPSLRSLYLTGNPVVKNKDYRLWCIWRFPNLQIIDFKRVKNVERKQASSAFDNNSDKVKAILSVKPIPIFATKTLNREEQYVMDNVDTEEKEDTKPMTEDDRDRLEKELEQADSMEEIQRIEAILMRGSL</sequence>
<dbReference type="InterPro" id="IPR032675">
    <property type="entry name" value="LRR_dom_sf"/>
</dbReference>
<evidence type="ECO:0000256" key="5">
    <source>
        <dbReference type="ARBA" id="ARBA00024196"/>
    </source>
</evidence>
<dbReference type="InterPro" id="IPR001611">
    <property type="entry name" value="Leu-rich_rpt"/>
</dbReference>
<feature type="compositionally biased region" description="Basic and acidic residues" evidence="7">
    <location>
        <begin position="202"/>
        <end position="220"/>
    </location>
</feature>
<dbReference type="PANTHER" id="PTHR10552">
    <property type="entry name" value="U2 SMALL NUCLEAR RIBONUCLEOPROTEIN A"/>
    <property type="match status" value="1"/>
</dbReference>